<evidence type="ECO:0000256" key="10">
    <source>
        <dbReference type="ARBA" id="ARBA00023271"/>
    </source>
</evidence>
<dbReference type="Proteomes" id="UP001295444">
    <property type="component" value="Chromosome 04"/>
</dbReference>
<feature type="domain" description="Helicase C-terminal" evidence="15">
    <location>
        <begin position="523"/>
        <end position="702"/>
    </location>
</feature>
<comment type="catalytic activity">
    <reaction evidence="13">
        <text>ATP + H2O = ADP + phosphate + H(+)</text>
        <dbReference type="Rhea" id="RHEA:13065"/>
        <dbReference type="ChEBI" id="CHEBI:15377"/>
        <dbReference type="ChEBI" id="CHEBI:15378"/>
        <dbReference type="ChEBI" id="CHEBI:30616"/>
        <dbReference type="ChEBI" id="CHEBI:43474"/>
        <dbReference type="ChEBI" id="CHEBI:456216"/>
        <dbReference type="EC" id="3.6.4.13"/>
    </reaction>
</comment>
<protein>
    <recommendedName>
        <fullName evidence="11">ATP-dependent RNA helicase DHX30</fullName>
        <ecNumber evidence="4">3.6.4.13</ecNumber>
    </recommendedName>
    <alternativeName>
        <fullName evidence="12">DEAH box protein 30</fullName>
    </alternativeName>
</protein>
<dbReference type="InterPro" id="IPR056755">
    <property type="entry name" value="DSRM_2"/>
</dbReference>
<evidence type="ECO:0000256" key="7">
    <source>
        <dbReference type="ARBA" id="ARBA00022801"/>
    </source>
</evidence>
<evidence type="ECO:0000256" key="8">
    <source>
        <dbReference type="ARBA" id="ARBA00022806"/>
    </source>
</evidence>
<dbReference type="SMART" id="SM00490">
    <property type="entry name" value="HELICc"/>
    <property type="match status" value="1"/>
</dbReference>
<dbReference type="InterPro" id="IPR011709">
    <property type="entry name" value="DEAD-box_helicase_OB_fold"/>
</dbReference>
<evidence type="ECO:0000256" key="9">
    <source>
        <dbReference type="ARBA" id="ARBA00022884"/>
    </source>
</evidence>
<accession>A0AAD1RWH2</accession>
<dbReference type="GO" id="GO:0003678">
    <property type="term" value="F:DNA helicase activity"/>
    <property type="evidence" value="ECO:0007669"/>
    <property type="project" value="TreeGrafter"/>
</dbReference>
<dbReference type="EC" id="3.6.4.13" evidence="4"/>
<evidence type="ECO:0000259" key="15">
    <source>
        <dbReference type="PROSITE" id="PS51194"/>
    </source>
</evidence>
<dbReference type="GO" id="GO:0042645">
    <property type="term" value="C:mitochondrial nucleoid"/>
    <property type="evidence" value="ECO:0007669"/>
    <property type="project" value="UniProtKB-SubCell"/>
</dbReference>
<dbReference type="SUPFAM" id="SSF52540">
    <property type="entry name" value="P-loop containing nucleoside triphosphate hydrolases"/>
    <property type="match status" value="1"/>
</dbReference>
<dbReference type="Pfam" id="PF21010">
    <property type="entry name" value="HA2_C"/>
    <property type="match status" value="1"/>
</dbReference>
<keyword evidence="6" id="KW-0690">Ribosome biogenesis</keyword>
<evidence type="ECO:0000256" key="5">
    <source>
        <dbReference type="ARBA" id="ARBA00022490"/>
    </source>
</evidence>
<evidence type="ECO:0000256" key="6">
    <source>
        <dbReference type="ARBA" id="ARBA00022517"/>
    </source>
</evidence>
<evidence type="ECO:0000256" key="12">
    <source>
        <dbReference type="ARBA" id="ARBA00042917"/>
    </source>
</evidence>
<dbReference type="GO" id="GO:0005634">
    <property type="term" value="C:nucleus"/>
    <property type="evidence" value="ECO:0007669"/>
    <property type="project" value="TreeGrafter"/>
</dbReference>
<keyword evidence="17" id="KW-1185">Reference proteome</keyword>
<dbReference type="GO" id="GO:0002151">
    <property type="term" value="F:G-quadruplex RNA binding"/>
    <property type="evidence" value="ECO:0007669"/>
    <property type="project" value="TreeGrafter"/>
</dbReference>
<keyword evidence="10" id="KW-0496">Mitochondrion</keyword>
<evidence type="ECO:0000313" key="16">
    <source>
        <dbReference type="EMBL" id="CAH2281725.1"/>
    </source>
</evidence>
<reference evidence="16" key="1">
    <citation type="submission" date="2022-03" db="EMBL/GenBank/DDBJ databases">
        <authorList>
            <person name="Alioto T."/>
            <person name="Alioto T."/>
            <person name="Gomez Garrido J."/>
        </authorList>
    </citation>
    <scope>NUCLEOTIDE SEQUENCE</scope>
</reference>
<keyword evidence="5" id="KW-0963">Cytoplasm</keyword>
<evidence type="ECO:0000256" key="11">
    <source>
        <dbReference type="ARBA" id="ARBA00039388"/>
    </source>
</evidence>
<keyword evidence="9" id="KW-0694">RNA-binding</keyword>
<evidence type="ECO:0000256" key="4">
    <source>
        <dbReference type="ARBA" id="ARBA00012552"/>
    </source>
</evidence>
<dbReference type="AlphaFoldDB" id="A0AAD1RWH2"/>
<sequence>MAAYRVLMPLFGRVLCRLSGQPVRPRFAGISRAQPLGEVEGRSRETERDSCDLLKEFPEPKSLLNNVISRALGSTEIKDKLVYTHISNANKYRVTLHVKWPKHIEVQGYGLKKIDAERQAAAVACKMFQTVPGLYIIFKDMGLLGPGNELFRQKKYRVLATHFHSDGEGTSGDIYMSGQDPGAENKGKSEESEVMEGVTNRLPRTRHDGRKSNKDLRYSILDAEDDANAVKALAQFPHPKNLLTRLIQIATSSPTSREFIKYQHEGGRVKTCKLTLNWPEPLTFVARAVRRSEAENKAAALACQKLKVLGLLDSNNQPLSHARYNMEYIQQLREQQRQPKRFQVPERVLQKIEDYLYQSMRDQYQEKNKANLLQIGVGYSDDVLSCWSLGLLHFSVDSSGVAISTHPENLVVGLGLPSNMSRCPISLSQADTYALLFKSGTCQRSASLSAYITALSNSEHYSHQNNYSLLNLFCDPLRQHFQFIGVAELLSGPRPARTDRKCTLGEGGGETRWILPSGFTSGHLKHFIELLKSKIGLRLVIVINLEVQMSSFSIGIISLSILCFKHMCPIKPNLLLVNVHSNIPMMDQQNIFQRPPVGVRKIVLATNIAETSVTIDDIVHVVDSGMQKEQRYDLKTKVSCLETTWVSMSNVTQRRGRAGRCQPGFSYHLFTRAQHQAMPPFQEPEILRTPLENLVLQAKLHVPEMTAEEFLSQALESPDRMAIRDAVRRLQEIRVIDKQEQLTLLGNRVANISTDPMLAKAIVLASIFRCLHPMLLVAACLTREPFQGGLQNRSEVNKAKAALSGDSCSDHLAYIRALQGWEDERTHSSTRSREHFLETNMLSRQALRYIQGLVKQFSSNIYEARLVPEQSSCIRRSSQYNQFSSEDELVKSVLLAGLYPNFIQVRRGHVAKGKFKPNSLLYKTKGGSVQLHKTTINRGTQNLHSPWLTYFLAMKSNGVVFVRDSSMVHPLAVLLLADSAVSVTDDGQNMVVALSDSDLLKLESDSRTIRLLGDLRRALSQMVEKSLCQELPSLQPHVEKQYTELLSVLVDLLNSTAHSFSERPHAAA</sequence>
<keyword evidence="8 16" id="KW-0067">ATP-binding</keyword>
<dbReference type="GO" id="GO:0042254">
    <property type="term" value="P:ribosome biogenesis"/>
    <property type="evidence" value="ECO:0007669"/>
    <property type="project" value="UniProtKB-KW"/>
</dbReference>
<keyword evidence="10" id="KW-1135">Mitochondrion nucleoid</keyword>
<comment type="similarity">
    <text evidence="3">Belongs to the DEAD box helicase family. DEAH subfamily.</text>
</comment>
<evidence type="ECO:0000313" key="17">
    <source>
        <dbReference type="Proteomes" id="UP001295444"/>
    </source>
</evidence>
<dbReference type="FunFam" id="3.30.160.20:FF:000017">
    <property type="entry name" value="ATP-dependent RNA helicase DHX30 isoform X1"/>
    <property type="match status" value="2"/>
</dbReference>
<dbReference type="Pfam" id="PF24995">
    <property type="entry name" value="DSRM_2"/>
    <property type="match status" value="1"/>
</dbReference>
<dbReference type="InterPro" id="IPR027417">
    <property type="entry name" value="P-loop_NTPase"/>
</dbReference>
<dbReference type="Pfam" id="PF00271">
    <property type="entry name" value="Helicase_C"/>
    <property type="match status" value="1"/>
</dbReference>
<dbReference type="Gene3D" id="3.40.50.300">
    <property type="entry name" value="P-loop containing nucleotide triphosphate hydrolases"/>
    <property type="match status" value="1"/>
</dbReference>
<evidence type="ECO:0000256" key="3">
    <source>
        <dbReference type="ARBA" id="ARBA00008792"/>
    </source>
</evidence>
<dbReference type="EMBL" id="OW240915">
    <property type="protein sequence ID" value="CAH2281725.1"/>
    <property type="molecule type" value="Genomic_DNA"/>
</dbReference>
<organism evidence="16 17">
    <name type="scientific">Pelobates cultripes</name>
    <name type="common">Western spadefoot toad</name>
    <dbReference type="NCBI Taxonomy" id="61616"/>
    <lineage>
        <taxon>Eukaryota</taxon>
        <taxon>Metazoa</taxon>
        <taxon>Chordata</taxon>
        <taxon>Craniata</taxon>
        <taxon>Vertebrata</taxon>
        <taxon>Euteleostomi</taxon>
        <taxon>Amphibia</taxon>
        <taxon>Batrachia</taxon>
        <taxon>Anura</taxon>
        <taxon>Pelobatoidea</taxon>
        <taxon>Pelobatidae</taxon>
        <taxon>Pelobates</taxon>
    </lineage>
</organism>
<dbReference type="InterPro" id="IPR001650">
    <property type="entry name" value="Helicase_C-like"/>
</dbReference>
<evidence type="ECO:0000256" key="1">
    <source>
        <dbReference type="ARBA" id="ARBA00004436"/>
    </source>
</evidence>
<dbReference type="Gene3D" id="3.30.160.20">
    <property type="match status" value="2"/>
</dbReference>
<dbReference type="GO" id="GO:0016787">
    <property type="term" value="F:hydrolase activity"/>
    <property type="evidence" value="ECO:0007669"/>
    <property type="project" value="UniProtKB-KW"/>
</dbReference>
<feature type="region of interest" description="Disordered" evidence="14">
    <location>
        <begin position="170"/>
        <end position="193"/>
    </location>
</feature>
<dbReference type="GO" id="GO:0003724">
    <property type="term" value="F:RNA helicase activity"/>
    <property type="evidence" value="ECO:0007669"/>
    <property type="project" value="UniProtKB-EC"/>
</dbReference>
<keyword evidence="7" id="KW-0378">Hydrolase</keyword>
<keyword evidence="8 16" id="KW-0547">Nucleotide-binding</keyword>
<comment type="subcellular location">
    <subcellularLocation>
        <location evidence="2">Cytoplasm</location>
    </subcellularLocation>
    <subcellularLocation>
        <location evidence="1">Mitochondrion matrix</location>
        <location evidence="1">Mitochondrion nucleoid</location>
    </subcellularLocation>
</comment>
<dbReference type="SMART" id="SM00847">
    <property type="entry name" value="HA2"/>
    <property type="match status" value="1"/>
</dbReference>
<dbReference type="Pfam" id="PF07717">
    <property type="entry name" value="OB_NTP_bind"/>
    <property type="match status" value="1"/>
</dbReference>
<dbReference type="PANTHER" id="PTHR18934:SF257">
    <property type="entry name" value="ATP-DEPENDENT RNA HELICASE DHX30"/>
    <property type="match status" value="1"/>
</dbReference>
<gene>
    <name evidence="16" type="ORF">PECUL_23A003926</name>
</gene>
<dbReference type="PANTHER" id="PTHR18934">
    <property type="entry name" value="ATP-DEPENDENT RNA HELICASE"/>
    <property type="match status" value="1"/>
</dbReference>
<evidence type="ECO:0000256" key="14">
    <source>
        <dbReference type="SAM" id="MobiDB-lite"/>
    </source>
</evidence>
<dbReference type="CDD" id="cd18791">
    <property type="entry name" value="SF2_C_RHA"/>
    <property type="match status" value="1"/>
</dbReference>
<keyword evidence="8 16" id="KW-0347">Helicase</keyword>
<dbReference type="Gene3D" id="1.20.120.1080">
    <property type="match status" value="1"/>
</dbReference>
<dbReference type="PROSITE" id="PS51194">
    <property type="entry name" value="HELICASE_CTER"/>
    <property type="match status" value="1"/>
</dbReference>
<dbReference type="InterPro" id="IPR007502">
    <property type="entry name" value="Helicase-assoc_dom"/>
</dbReference>
<name>A0AAD1RWH2_PELCU</name>
<evidence type="ECO:0000256" key="13">
    <source>
        <dbReference type="ARBA" id="ARBA00047984"/>
    </source>
</evidence>
<evidence type="ECO:0000256" key="2">
    <source>
        <dbReference type="ARBA" id="ARBA00004496"/>
    </source>
</evidence>
<proteinExistence type="inferred from homology"/>